<gene>
    <name evidence="2" type="ORF">F4560_005541</name>
</gene>
<keyword evidence="1" id="KW-0472">Membrane</keyword>
<dbReference type="AlphaFoldDB" id="A0A7W9HNX2"/>
<keyword evidence="3" id="KW-1185">Reference proteome</keyword>
<dbReference type="EMBL" id="JACHMO010000001">
    <property type="protein sequence ID" value="MBB5805773.1"/>
    <property type="molecule type" value="Genomic_DNA"/>
</dbReference>
<accession>A0A7W9HNX2</accession>
<proteinExistence type="predicted"/>
<sequence length="263" mass="27815">MVNDESTFRNSVDRTTGGTVLQAGVVHGGIHVDKRGFRWWHAWAAVAAIGLVLGGAAFYGYWSRESDLTATAAYQPDVDLPAAVLGENLGPRDFPNDKSCRSVVQWAVARGGTYASGTVVRLNLHNQGGTAVVNRIVVRVTERLAPPTGTAFGCVTSGSPDRVVVDLDEDSPVVRHQTRDGSAGSPYAADTVQELAHDATKTIDITPITTKCLCRWQIDVEYTSRGKPGTKTVTGPDGDFATAATSGVAHSYASLGGTVWSGR</sequence>
<evidence type="ECO:0000313" key="2">
    <source>
        <dbReference type="EMBL" id="MBB5805773.1"/>
    </source>
</evidence>
<name>A0A7W9HNX2_9PSEU</name>
<dbReference type="Proteomes" id="UP000552097">
    <property type="component" value="Unassembled WGS sequence"/>
</dbReference>
<keyword evidence="1" id="KW-1133">Transmembrane helix</keyword>
<dbReference type="RefSeq" id="WP_184924546.1">
    <property type="nucleotide sequence ID" value="NZ_JACHMO010000001.1"/>
</dbReference>
<protein>
    <submittedName>
        <fullName evidence="2">Uncharacterized protein</fullName>
    </submittedName>
</protein>
<reference evidence="2 3" key="1">
    <citation type="submission" date="2020-08" db="EMBL/GenBank/DDBJ databases">
        <title>Sequencing the genomes of 1000 actinobacteria strains.</title>
        <authorList>
            <person name="Klenk H.-P."/>
        </authorList>
    </citation>
    <scope>NUCLEOTIDE SEQUENCE [LARGE SCALE GENOMIC DNA]</scope>
    <source>
        <strain evidence="2 3">DSM 45486</strain>
    </source>
</reference>
<feature type="transmembrane region" description="Helical" evidence="1">
    <location>
        <begin position="40"/>
        <end position="62"/>
    </location>
</feature>
<keyword evidence="1" id="KW-0812">Transmembrane</keyword>
<evidence type="ECO:0000256" key="1">
    <source>
        <dbReference type="SAM" id="Phobius"/>
    </source>
</evidence>
<comment type="caution">
    <text evidence="2">The sequence shown here is derived from an EMBL/GenBank/DDBJ whole genome shotgun (WGS) entry which is preliminary data.</text>
</comment>
<evidence type="ECO:0000313" key="3">
    <source>
        <dbReference type="Proteomes" id="UP000552097"/>
    </source>
</evidence>
<organism evidence="2 3">
    <name type="scientific">Saccharothrix ecbatanensis</name>
    <dbReference type="NCBI Taxonomy" id="1105145"/>
    <lineage>
        <taxon>Bacteria</taxon>
        <taxon>Bacillati</taxon>
        <taxon>Actinomycetota</taxon>
        <taxon>Actinomycetes</taxon>
        <taxon>Pseudonocardiales</taxon>
        <taxon>Pseudonocardiaceae</taxon>
        <taxon>Saccharothrix</taxon>
    </lineage>
</organism>